<dbReference type="InterPro" id="IPR015007">
    <property type="entry name" value="NUP2/50/61"/>
</dbReference>
<dbReference type="Ensembl" id="ENSRNOT00000039549.4">
    <property type="protein sequence ID" value="ENSRNOP00000029551.1"/>
    <property type="gene ID" value="ENSRNOG00000024560.4"/>
</dbReference>
<dbReference type="GO" id="GO:0031965">
    <property type="term" value="C:nuclear membrane"/>
    <property type="evidence" value="ECO:0007669"/>
    <property type="project" value="UniProtKB-SubCell"/>
</dbReference>
<reference evidence="24" key="4">
    <citation type="submission" date="2025-05" db="UniProtKB">
        <authorList>
            <consortium name="Ensembl"/>
        </authorList>
    </citation>
    <scope>IDENTIFICATION</scope>
    <source>
        <strain evidence="24">Brown Norway</strain>
    </source>
</reference>
<accession>A6IBE9</accession>
<evidence type="ECO:0000256" key="9">
    <source>
        <dbReference type="ARBA" id="ARBA00022927"/>
    </source>
</evidence>
<feature type="compositionally biased region" description="Polar residues" evidence="21">
    <location>
        <begin position="117"/>
        <end position="127"/>
    </location>
</feature>
<dbReference type="PaxDb" id="10116-ENSRNOP00000029551"/>
<evidence type="ECO:0000256" key="18">
    <source>
        <dbReference type="ARBA" id="ARBA00079821"/>
    </source>
</evidence>
<dbReference type="FunFam" id="2.30.29.30:FF:000179">
    <property type="entry name" value="Nuclear pore complex protein Nup50"/>
    <property type="match status" value="1"/>
</dbReference>
<evidence type="ECO:0000256" key="4">
    <source>
        <dbReference type="ARBA" id="ARBA00022499"/>
    </source>
</evidence>
<evidence type="ECO:0000256" key="21">
    <source>
        <dbReference type="SAM" id="MobiDB-lite"/>
    </source>
</evidence>
<evidence type="ECO:0000256" key="1">
    <source>
        <dbReference type="ARBA" id="ARBA00004567"/>
    </source>
</evidence>
<dbReference type="InterPro" id="IPR045255">
    <property type="entry name" value="RanBP1-like"/>
</dbReference>
<evidence type="ECO:0000256" key="12">
    <source>
        <dbReference type="ARBA" id="ARBA00023132"/>
    </source>
</evidence>
<keyword evidence="9" id="KW-0653">Protein transport</keyword>
<dbReference type="OMA" id="GIPCQRM"/>
<evidence type="ECO:0000256" key="11">
    <source>
        <dbReference type="ARBA" id="ARBA00023010"/>
    </source>
</evidence>
<dbReference type="AlphaFoldDB" id="A6IBE9"/>
<evidence type="ECO:0000256" key="8">
    <source>
        <dbReference type="ARBA" id="ARBA00022843"/>
    </source>
</evidence>
<evidence type="ECO:0000256" key="16">
    <source>
        <dbReference type="ARBA" id="ARBA00062409"/>
    </source>
</evidence>
<dbReference type="EMBL" id="BC079001">
    <property type="protein sequence ID" value="AAH79001.1"/>
    <property type="molecule type" value="mRNA"/>
</dbReference>
<evidence type="ECO:0000256" key="17">
    <source>
        <dbReference type="ARBA" id="ARBA00069163"/>
    </source>
</evidence>
<evidence type="ECO:0000256" key="19">
    <source>
        <dbReference type="ARBA" id="ARBA00081490"/>
    </source>
</evidence>
<keyword evidence="5" id="KW-0597">Phosphoprotein</keyword>
<organism evidence="23">
    <name type="scientific">Rattus norvegicus</name>
    <name type="common">Rat</name>
    <dbReference type="NCBI Taxonomy" id="10116"/>
    <lineage>
        <taxon>Eukaryota</taxon>
        <taxon>Metazoa</taxon>
        <taxon>Chordata</taxon>
        <taxon>Craniata</taxon>
        <taxon>Vertebrata</taxon>
        <taxon>Euteleostomi</taxon>
        <taxon>Mammalia</taxon>
        <taxon>Eutheria</taxon>
        <taxon>Euarchontoglires</taxon>
        <taxon>Glires</taxon>
        <taxon>Rodentia</taxon>
        <taxon>Myomorpha</taxon>
        <taxon>Muroidea</taxon>
        <taxon>Muridae</taxon>
        <taxon>Murinae</taxon>
        <taxon>Rattus</taxon>
    </lineage>
</organism>
<dbReference type="SUPFAM" id="SSF50729">
    <property type="entry name" value="PH domain-like"/>
    <property type="match status" value="1"/>
</dbReference>
<dbReference type="SMART" id="SM00160">
    <property type="entry name" value="RanBD"/>
    <property type="match status" value="1"/>
</dbReference>
<comment type="subunit">
    <text evidence="16">Does not interact with TPR. Interacts with Importin alpha-2, Importin beta, Importin beta-2, NUP153, Ran binding protein 7, CDKN1B and itself.</text>
</comment>
<evidence type="ECO:0000313" key="24">
    <source>
        <dbReference type="Ensembl" id="ENSRNOP00000029551.1"/>
    </source>
</evidence>
<dbReference type="RGD" id="11081189">
    <property type="gene designation" value="Nup50-ps1"/>
</dbReference>
<evidence type="ECO:0000313" key="25">
    <source>
        <dbReference type="Proteomes" id="UP000002494"/>
    </source>
</evidence>
<dbReference type="GeneTree" id="ENSGT00440000035348"/>
<dbReference type="Pfam" id="PF00638">
    <property type="entry name" value="Ran_BP1"/>
    <property type="match status" value="1"/>
</dbReference>
<evidence type="ECO:0000313" key="23">
    <source>
        <dbReference type="EMBL" id="AAH79001.1"/>
    </source>
</evidence>
<evidence type="ECO:0000313" key="26">
    <source>
        <dbReference type="RGD" id="11081189"/>
    </source>
</evidence>
<dbReference type="PANTHER" id="PTHR23138">
    <property type="entry name" value="RAN BINDING PROTEIN"/>
    <property type="match status" value="1"/>
</dbReference>
<evidence type="ECO:0000256" key="2">
    <source>
        <dbReference type="ARBA" id="ARBA00004620"/>
    </source>
</evidence>
<dbReference type="InterPro" id="IPR011993">
    <property type="entry name" value="PH-like_dom_sf"/>
</dbReference>
<comment type="subcellular location">
    <subcellularLocation>
        <location evidence="2">Nucleus membrane</location>
        <topology evidence="2">Peripheral membrane protein</topology>
        <orientation evidence="2">Nucleoplasmic side</orientation>
    </subcellularLocation>
    <subcellularLocation>
        <location evidence="1">Nucleus</location>
        <location evidence="1">Nuclear pore complex</location>
    </subcellularLocation>
</comment>
<feature type="compositionally biased region" description="Basic residues" evidence="21">
    <location>
        <begin position="36"/>
        <end position="47"/>
    </location>
</feature>
<dbReference type="InterPro" id="IPR000156">
    <property type="entry name" value="Ran_bind_dom"/>
</dbReference>
<protein>
    <recommendedName>
        <fullName evidence="17">Nuclear pore complex protein Nup50</fullName>
    </recommendedName>
    <alternativeName>
        <fullName evidence="18">50 kDa nucleoporin</fullName>
    </alternativeName>
    <alternativeName>
        <fullName evidence="19">Nuclear pore-associated protein 60 kDa-like</fullName>
    </alternativeName>
    <alternativeName>
        <fullName evidence="20">Nucleoporin Nup50</fullName>
    </alternativeName>
</protein>
<feature type="compositionally biased region" description="Basic and acidic residues" evidence="21">
    <location>
        <begin position="304"/>
        <end position="317"/>
    </location>
</feature>
<reference evidence="24 25" key="2">
    <citation type="journal article" date="2004" name="Nature">
        <title>Genome sequence of the Brown Norway rat yields insights into mammalian evolution.</title>
        <authorList>
            <consortium name="Rat Genome Sequencing Project Consortium"/>
            <person name="Gibbs R.A."/>
            <person name="Weinstock G.M."/>
            <person name="Metzker M.L."/>
            <person name="Muzny D.M."/>
            <person name="Sodergren E.J."/>
            <person name="Scherer S."/>
            <person name="Scott G."/>
            <person name="Steffen D."/>
            <person name="Worley K.C."/>
            <person name="Burch P.E."/>
            <person name="Okwuonu G."/>
            <person name="Hines S."/>
            <person name="Lewis L."/>
            <person name="Deramo C."/>
            <person name="Delgado O."/>
            <person name="Dugan-Rocha S."/>
            <person name="Miner G."/>
            <person name="Morgan M."/>
            <person name="Hawes A."/>
            <person name="Gill R."/>
            <person name="Holt R.A."/>
            <person name="Adams M.D."/>
            <person name="Amanatides P.G."/>
            <person name="Baden-Tillson H."/>
            <person name="Barnstead M."/>
            <person name="Chin S."/>
            <person name="Evans C.A."/>
            <person name="Ferriera S."/>
            <person name="Fosler C."/>
            <person name="Glodek A."/>
            <person name="Gu Z."/>
            <person name="Jennings D."/>
            <person name="Kraft C.L."/>
            <person name="Nguyen T."/>
            <person name="Pfannkoch C.M."/>
            <person name="Sitter C."/>
            <person name="Sutton G.G."/>
            <person name="Venter J.C."/>
            <person name="Woodage T."/>
            <person name="Smith D."/>
            <person name="Lee H.-M."/>
            <person name="Gustafson E."/>
            <person name="Cahill P."/>
            <person name="Kana A."/>
            <person name="Doucette-Stamm L."/>
            <person name="Weinstock K."/>
            <person name="Fechtel K."/>
            <person name="Weiss R.B."/>
            <person name="Dunn D.M."/>
            <person name="Green E.D."/>
            <person name="Blakesley R.W."/>
            <person name="Bouffard G.G."/>
            <person name="De Jong P.J."/>
            <person name="Osoegawa K."/>
            <person name="Zhu B."/>
            <person name="Marra M."/>
            <person name="Schein J."/>
            <person name="Bosdet I."/>
            <person name="Fjell C."/>
            <person name="Jones S."/>
            <person name="Krzywinski M."/>
            <person name="Mathewson C."/>
            <person name="Siddiqui A."/>
            <person name="Wye N."/>
            <person name="McPherson J."/>
            <person name="Zhao S."/>
            <person name="Fraser C.M."/>
            <person name="Shetty J."/>
            <person name="Shatsman S."/>
            <person name="Geer K."/>
            <person name="Chen Y."/>
            <person name="Abramzon S."/>
            <person name="Nierman W.C."/>
            <person name="Havlak P.H."/>
            <person name="Chen R."/>
            <person name="Durbin K.J."/>
            <person name="Egan A."/>
            <person name="Ren Y."/>
            <person name="Song X.-Z."/>
            <person name="Li B."/>
            <person name="Liu Y."/>
            <person name="Qin X."/>
            <person name="Cawley S."/>
            <person name="Cooney A.J."/>
            <person name="D'Souza L.M."/>
            <person name="Martin K."/>
            <person name="Wu J.Q."/>
            <person name="Gonzalez-Garay M.L."/>
            <person name="Jackson A.R."/>
            <person name="Kalafus K.J."/>
            <person name="McLeod M.P."/>
            <person name="Milosavljevic A."/>
            <person name="Virk D."/>
            <person name="Volkov A."/>
            <person name="Wheeler D.A."/>
            <person name="Zhang Z."/>
            <person name="Bailey J.A."/>
            <person name="Eichler E.E."/>
            <person name="Tuzun E."/>
            <person name="Birney E."/>
            <person name="Mongin E."/>
            <person name="Ureta-Vidal A."/>
            <person name="Woodwark C."/>
            <person name="Zdobnov E."/>
            <person name="Bork P."/>
            <person name="Suyama M."/>
            <person name="Torrents D."/>
            <person name="Alexandersson M."/>
            <person name="Trask B.J."/>
            <person name="Young J.M."/>
            <person name="Huang H."/>
            <person name="Wang H."/>
            <person name="Xing H."/>
            <person name="Daniels S."/>
            <person name="Gietzen D."/>
            <person name="Schmidt J."/>
            <person name="Stevens K."/>
            <person name="Vitt U."/>
            <person name="Wingrove J."/>
            <person name="Camara F."/>
            <person name="Mar Alba M."/>
            <person name="Abril J.F."/>
            <person name="Guigo R."/>
            <person name="Smit A."/>
            <person name="Dubchak I."/>
            <person name="Rubin E.M."/>
            <person name="Couronne O."/>
            <person name="Poliakov A."/>
            <person name="Huebner N."/>
            <person name="Ganten D."/>
            <person name="Goesele C."/>
            <person name="Hummel O."/>
            <person name="Kreitler T."/>
            <person name="Lee Y.-A."/>
            <person name="Monti J."/>
            <person name="Schulz H."/>
            <person name="Zimdahl H."/>
            <person name="Himmelbauer H."/>
            <person name="Lehrach H."/>
            <person name="Jacob H.J."/>
            <person name="Bromberg S."/>
            <person name="Gullings-Handley J."/>
            <person name="Jensen-Seaman M.I."/>
            <person name="Kwitek A.E."/>
            <person name="Lazar J."/>
            <person name="Pasko D."/>
            <person name="Tonellato P.J."/>
            <person name="Twigger S."/>
            <person name="Ponting C.P."/>
            <person name="Duarte J.M."/>
            <person name="Rice S."/>
            <person name="Goodstadt L."/>
            <person name="Beatson S.A."/>
            <person name="Emes R.D."/>
            <person name="Winter E.E."/>
            <person name="Webber C."/>
            <person name="Brandt P."/>
            <person name="Nyakatura G."/>
            <person name="Adetobi M."/>
            <person name="Chiaromonte F."/>
            <person name="Elnitski L."/>
            <person name="Eswara P."/>
            <person name="Hardison R.C."/>
            <person name="Hou M."/>
            <person name="Kolbe D."/>
            <person name="Makova K."/>
            <person name="Miller W."/>
            <person name="Nekrutenko A."/>
            <person name="Riemer C."/>
            <person name="Schwartz S."/>
            <person name="Taylor J."/>
            <person name="Yang S."/>
            <person name="Zhang Y."/>
            <person name="Lindpaintner K."/>
            <person name="Andrews T.D."/>
            <person name="Caccamo M."/>
            <person name="Clamp M."/>
            <person name="Clarke L."/>
            <person name="Curwen V."/>
            <person name="Durbin R.M."/>
            <person name="Eyras E."/>
            <person name="Searle S.M."/>
            <person name="Cooper G.M."/>
            <person name="Batzoglou S."/>
            <person name="Brudno M."/>
            <person name="Sidow A."/>
            <person name="Stone E.A."/>
            <person name="Payseur B.A."/>
            <person name="Bourque G."/>
            <person name="Lopez-Otin C."/>
            <person name="Puente X.S."/>
            <person name="Chakrabarti K."/>
            <person name="Chatterji S."/>
            <person name="Dewey C."/>
            <person name="Pachter L."/>
            <person name="Bray N."/>
            <person name="Yap V.B."/>
            <person name="Caspi A."/>
            <person name="Tesler G."/>
            <person name="Pevzner P.A."/>
            <person name="Haussler D."/>
            <person name="Roskin K.M."/>
            <person name="Baertsch R."/>
            <person name="Clawson H."/>
            <person name="Furey T.S."/>
            <person name="Hinrichs A.S."/>
            <person name="Karolchik D."/>
            <person name="Kent W.J."/>
            <person name="Rosenbloom K.R."/>
            <person name="Trumbower H."/>
            <person name="Weirauch M."/>
            <person name="Cooper D.N."/>
            <person name="Stenson P.D."/>
            <person name="Ma B."/>
            <person name="Brent M."/>
            <person name="Arumugam M."/>
            <person name="Shteynberg D."/>
            <person name="Copley R.R."/>
            <person name="Taylor M.S."/>
            <person name="Riethman H."/>
            <person name="Mudunuri U."/>
            <person name="Peterson J."/>
            <person name="Guyer M."/>
            <person name="Felsenfeld A."/>
            <person name="Old S."/>
            <person name="Mockrin S."/>
            <person name="Collins F.S."/>
        </authorList>
    </citation>
    <scope>NUCLEOTIDE SEQUENCE [LARGE SCALE GENOMIC DNA]</scope>
    <source>
        <strain evidence="24 25">Brown Norway</strain>
    </source>
</reference>
<keyword evidence="11" id="KW-0811">Translocation</keyword>
<dbReference type="Gene3D" id="2.30.29.30">
    <property type="entry name" value="Pleckstrin-homology domain (PH domain)/Phosphotyrosine-binding domain (PTB)"/>
    <property type="match status" value="1"/>
</dbReference>
<dbReference type="AGR" id="RGD:11081189"/>
<dbReference type="OrthoDB" id="10062131at2759"/>
<keyword evidence="25" id="KW-1185">Reference proteome</keyword>
<feature type="region of interest" description="Disordered" evidence="21">
    <location>
        <begin position="1"/>
        <end position="127"/>
    </location>
</feature>
<sequence>MAKKNAKKEVTGRNWQRDPEEEGTFSLASEDVLKNRTIKRAKRRHARPQSEGKGTSKGIKNLAVPSGNGEFGGGPEEKPLEVLTTRRNPARAAAEPKATLGSVSVNEPPSMDHEQGSDAQTNVHSQHPISPGLVFSQACAGSVYHRQLTGLNCSVRDWIVKHVNANPFCDLTPVFKQYEKYLAAIEKQLHSSCGCLSESEPNRDLIGTQPPSLVVDKELQPQLVSSEKTESMCEKKADTAQGATSISGHFGKNIETPVWGSLNSGPTNGVSSSTKSSSLGGKGTSPRKPASAKALESPTQDSSEEGKGKRDEPPKELLVEEKEESAFYCKKCKLFYKKDNEFKEKGVGTLYLKSTANQKTRLLVQDTKLDNILLNILIPPDMPCTRMGKNNVLIVCVPNPPLDKKNAAIKVTMLIRVKTSKDADELHKILQQKTDV</sequence>
<comment type="function">
    <text evidence="15">Component of the nuclear pore complex that has a direct role in nuclear protein import. Actively displaces NLSs from importin-alpha, and facilitates disassembly of the importin-alpha:beta-cargo complex and importin recycling. Interacts with regulatory proteins of cell cycle progression including CDKN1B. This interaction is required for correct intracellular transport and degradation of CDKN1B.</text>
</comment>
<evidence type="ECO:0000256" key="14">
    <source>
        <dbReference type="ARBA" id="ARBA00023242"/>
    </source>
</evidence>
<evidence type="ECO:0000256" key="15">
    <source>
        <dbReference type="ARBA" id="ARBA00054952"/>
    </source>
</evidence>
<evidence type="ECO:0000256" key="10">
    <source>
        <dbReference type="ARBA" id="ARBA00022990"/>
    </source>
</evidence>
<name>A6IBE9_RAT</name>
<keyword evidence="7" id="KW-0509">mRNA transport</keyword>
<dbReference type="GO" id="GO:0015031">
    <property type="term" value="P:protein transport"/>
    <property type="evidence" value="ECO:0007669"/>
    <property type="project" value="UniProtKB-KW"/>
</dbReference>
<dbReference type="STRING" id="10116.ENSRNOP00000029551"/>
<feature type="domain" description="RanBD1" evidence="22">
    <location>
        <begin position="313"/>
        <end position="436"/>
    </location>
</feature>
<dbReference type="GO" id="GO:0051028">
    <property type="term" value="P:mRNA transport"/>
    <property type="evidence" value="ECO:0007669"/>
    <property type="project" value="UniProtKB-KW"/>
</dbReference>
<dbReference type="SMR" id="A6IBE9"/>
<evidence type="ECO:0007829" key="27">
    <source>
        <dbReference type="PubMed" id="22673903"/>
    </source>
</evidence>
<dbReference type="Proteomes" id="UP000002494">
    <property type="component" value="Chromosome 4"/>
</dbReference>
<feature type="compositionally biased region" description="Basic and acidic residues" evidence="21">
    <location>
        <begin position="7"/>
        <end position="18"/>
    </location>
</feature>
<dbReference type="Pfam" id="PF08911">
    <property type="entry name" value="NUP50"/>
    <property type="match status" value="1"/>
</dbReference>
<gene>
    <name evidence="24 26" type="primary">Nup50-ps1</name>
    <name evidence="23" type="synonym">Npap60</name>
</gene>
<dbReference type="PROSITE" id="PS50196">
    <property type="entry name" value="RANBD1"/>
    <property type="match status" value="1"/>
</dbReference>
<keyword evidence="14" id="KW-0539">Nucleus</keyword>
<dbReference type="eggNOG" id="KOG2724">
    <property type="taxonomic scope" value="Eukaryota"/>
</dbReference>
<evidence type="ECO:0000256" key="20">
    <source>
        <dbReference type="ARBA" id="ARBA00081812"/>
    </source>
</evidence>
<evidence type="ECO:0000259" key="22">
    <source>
        <dbReference type="PROSITE" id="PS50196"/>
    </source>
</evidence>
<evidence type="ECO:0000256" key="7">
    <source>
        <dbReference type="ARBA" id="ARBA00022816"/>
    </source>
</evidence>
<keyword evidence="8" id="KW-0832">Ubl conjugation</keyword>
<evidence type="ECO:0000256" key="5">
    <source>
        <dbReference type="ARBA" id="ARBA00022553"/>
    </source>
</evidence>
<reference evidence="23" key="1">
    <citation type="journal article" date="2004" name="Genome Res.">
        <title>The status, quality, and expansion of the NIH full-length cDNA project: the Mammalian Gene Collection (MGC).</title>
        <authorList>
            <consortium name="The MGC Project Team"/>
            <person name="Gerhard D.S."/>
            <person name="Wagner L."/>
            <person name="Feingold E.A."/>
            <person name="Shenmen C.M."/>
            <person name="Grouse L.H."/>
            <person name="Schuler G."/>
            <person name="Klein S.L."/>
            <person name="Old S."/>
            <person name="Rasooly R."/>
            <person name="Good P."/>
            <person name="Guyer M."/>
            <person name="Peck A.M."/>
            <person name="Derge J.G."/>
            <person name="Lipman D."/>
            <person name="Collins F.S."/>
            <person name="Jang W."/>
            <person name="Sherry S."/>
            <person name="Feolo M."/>
            <person name="Misquitta L."/>
            <person name="Lee E."/>
            <person name="Rotmistrovsky K."/>
            <person name="Greenhut S.F."/>
            <person name="Schaefer C.F."/>
            <person name="Buetow K."/>
            <person name="Bonner T.I."/>
            <person name="Haussler D."/>
            <person name="Kent J."/>
            <person name="Kiekhaus M."/>
            <person name="Furey T."/>
            <person name="Brent M."/>
            <person name="Prange C."/>
            <person name="Schreiber K."/>
            <person name="Shapiro N."/>
            <person name="Bhat N.K."/>
            <person name="Hopkins R.F."/>
            <person name="Hsie F."/>
            <person name="Driscoll T."/>
            <person name="Soares M.B."/>
            <person name="Casavant T.L."/>
            <person name="Scheetz T.E."/>
            <person name="Brown-stein M.J."/>
            <person name="Usdin T.B."/>
            <person name="Toshiyuki S."/>
            <person name="Carninci P."/>
            <person name="Piao Y."/>
            <person name="Dudekula D.B."/>
            <person name="Ko M.S."/>
            <person name="Kawakami K."/>
            <person name="Suzuki Y."/>
            <person name="Sugano S."/>
            <person name="Gruber C.E."/>
            <person name="Smith M.R."/>
            <person name="Simmons B."/>
            <person name="Moore T."/>
            <person name="Waterman R."/>
            <person name="Johnson S.L."/>
            <person name="Ruan Y."/>
            <person name="Wei C.L."/>
            <person name="Mathavan S."/>
            <person name="Gunaratne P.H."/>
            <person name="Wu J."/>
            <person name="Garcia A.M."/>
            <person name="Hulyk S.W."/>
            <person name="Fuh E."/>
            <person name="Yuan Y."/>
            <person name="Sneed A."/>
            <person name="Kowis C."/>
            <person name="Hodgson A."/>
            <person name="Muzny D.M."/>
            <person name="McPherson J."/>
            <person name="Gibbs R.A."/>
            <person name="Fahey J."/>
            <person name="Helton E."/>
            <person name="Ketteman M."/>
            <person name="Madan A."/>
            <person name="Rodrigues S."/>
            <person name="Sanchez A."/>
            <person name="Whiting M."/>
            <person name="Madari A."/>
            <person name="Young A.C."/>
            <person name="Wetherby K.D."/>
            <person name="Granite S.J."/>
            <person name="Kwong P.N."/>
            <person name="Brinkley C.P."/>
            <person name="Pearson R.L."/>
            <person name="Bouffard G.G."/>
            <person name="Blakesly R.W."/>
            <person name="Green E.D."/>
            <person name="Dickson M.C."/>
            <person name="Rodriguez A.C."/>
            <person name="Grimwood J."/>
            <person name="Schmutz J."/>
            <person name="Myers R.M."/>
            <person name="Butterfield Y.S."/>
            <person name="Griffith M."/>
            <person name="Griffith O.L."/>
            <person name="Krzywinski M.I."/>
            <person name="Liao N."/>
            <person name="Morin R."/>
            <person name="Morrin R."/>
            <person name="Palmquist D."/>
            <person name="Petrescu A.S."/>
            <person name="Skalska U."/>
            <person name="Smailus D.E."/>
            <person name="Stott J.M."/>
            <person name="Schnerch A."/>
            <person name="Schein J.E."/>
            <person name="Jones S.J."/>
            <person name="Holt R.A."/>
            <person name="Baross A."/>
            <person name="Marra M.A."/>
            <person name="Clifton S."/>
            <person name="Makowski K.A."/>
            <person name="Bosak S."/>
            <person name="Malek J."/>
        </authorList>
    </citation>
    <scope>NUCLEOTIDE SEQUENCE [LARGE SCALE MRNA]</scope>
    <source>
        <tissue evidence="23">Testis</tissue>
    </source>
</reference>
<dbReference type="PANTHER" id="PTHR23138:SF155">
    <property type="entry name" value="RIKEN CDNA 1700123L14 GENE"/>
    <property type="match status" value="1"/>
</dbReference>
<dbReference type="HOGENOM" id="CLU_032593_0_0_1"/>
<dbReference type="Bgee" id="ENSRNOG00000024560">
    <property type="expression patterns" value="Expressed in testis and 3 other cell types or tissues"/>
</dbReference>
<dbReference type="CDD" id="cd13170">
    <property type="entry name" value="RanBD_NUP50"/>
    <property type="match status" value="1"/>
</dbReference>
<evidence type="ECO:0000256" key="6">
    <source>
        <dbReference type="ARBA" id="ARBA00022737"/>
    </source>
</evidence>
<accession>Q6AYL1</accession>
<evidence type="ECO:0000256" key="13">
    <source>
        <dbReference type="ARBA" id="ARBA00023136"/>
    </source>
</evidence>
<proteinExistence type="evidence at protein level"/>
<keyword evidence="4" id="KW-1017">Isopeptide bond</keyword>
<feature type="region of interest" description="Disordered" evidence="21">
    <location>
        <begin position="257"/>
        <end position="317"/>
    </location>
</feature>
<dbReference type="GO" id="GO:0005643">
    <property type="term" value="C:nuclear pore"/>
    <property type="evidence" value="ECO:0007669"/>
    <property type="project" value="UniProtKB-SubCell"/>
</dbReference>
<feature type="compositionally biased region" description="Polar residues" evidence="21">
    <location>
        <begin position="261"/>
        <end position="270"/>
    </location>
</feature>
<keyword evidence="12" id="KW-0906">Nuclear pore complex</keyword>
<keyword evidence="6" id="KW-0677">Repeat</keyword>
<reference evidence="27" key="3">
    <citation type="journal article" date="2012" name="Nat. Commun.">
        <title>Quantitative maps of protein phosphorylation sites across 14 different rat organs and tissues.</title>
        <authorList>
            <person name="Lundby A."/>
            <person name="Secher A."/>
            <person name="Lage K."/>
            <person name="Nordsborg N.B."/>
            <person name="Dmytriyev A."/>
            <person name="Lundby C."/>
            <person name="Olsen J.V."/>
        </authorList>
    </citation>
    <scope>IDENTIFICATION BY MASS SPECTROMETRY [LARGE SCALE ANALYSIS]</scope>
</reference>
<keyword evidence="3" id="KW-0813">Transport</keyword>
<keyword evidence="13" id="KW-0472">Membrane</keyword>
<keyword evidence="10" id="KW-0007">Acetylation</keyword>
<evidence type="ECO:0000256" key="3">
    <source>
        <dbReference type="ARBA" id="ARBA00022448"/>
    </source>
</evidence>